<comment type="caution">
    <text evidence="2">The sequence shown here is derived from an EMBL/GenBank/DDBJ whole genome shotgun (WGS) entry which is preliminary data.</text>
</comment>
<dbReference type="AlphaFoldDB" id="A0A9D1SRR3"/>
<feature type="transmembrane region" description="Helical" evidence="1">
    <location>
        <begin position="100"/>
        <end position="116"/>
    </location>
</feature>
<evidence type="ECO:0000313" key="3">
    <source>
        <dbReference type="Proteomes" id="UP000886748"/>
    </source>
</evidence>
<accession>A0A9D1SRR3</accession>
<keyword evidence="1" id="KW-0812">Transmembrane</keyword>
<evidence type="ECO:0000256" key="1">
    <source>
        <dbReference type="SAM" id="Phobius"/>
    </source>
</evidence>
<gene>
    <name evidence="2" type="ORF">IAD26_07520</name>
</gene>
<protein>
    <submittedName>
        <fullName evidence="2">Uncharacterized protein</fullName>
    </submittedName>
</protein>
<name>A0A9D1SRR3_9CLOT</name>
<sequence length="441" mass="50914">MHHEIWRDEAQVWVVVRDLNLFGIIDHVRIEGHPLLWYFIVMLPAKLKLPVFSMQVLSLGFMLCAAGLFLYRSPFNIVSKACVLFSAGFLYWLSVISRSYSLVALFLFALAMLYPVQRKRPFLYAVVLGLLSQTHVLMSGFCAGMCALFLYDNIIKNKETPKKYIAPFLVCFLPLFLLTIYIFSNPHDNVSVQNYMLKTDTSLFKSFISVLVNTYMFMTNIKGLFVTLLIAASFAGIFVENKKIFCVYLFSMLYQLVVYTYIWSCAPEKAALFFAVTVFCWWVVLDCRPQNELSKTKKILYNILLAVIFGMSVNVGFMLLKNDIRYDYSSSQKTAEFIEKNIEKDAVLVTFDPVFTSGISAYLKNGQKFYYPDTGEYYTFSYDGKANTHVSAQEQTEFYKSHKNIYYIQNWLSPSQVPVFAAEETTLIPTEKFYIIKRKGF</sequence>
<reference evidence="2" key="1">
    <citation type="submission" date="2020-10" db="EMBL/GenBank/DDBJ databases">
        <authorList>
            <person name="Gilroy R."/>
        </authorList>
    </citation>
    <scope>NUCLEOTIDE SEQUENCE</scope>
    <source>
        <strain evidence="2">CHK154-7741</strain>
    </source>
</reference>
<organism evidence="2 3">
    <name type="scientific">Candidatus Limenecus avicola</name>
    <dbReference type="NCBI Taxonomy" id="2840847"/>
    <lineage>
        <taxon>Bacteria</taxon>
        <taxon>Bacillati</taxon>
        <taxon>Bacillota</taxon>
        <taxon>Clostridia</taxon>
        <taxon>Eubacteriales</taxon>
        <taxon>Clostridiaceae</taxon>
        <taxon>Clostridiaceae incertae sedis</taxon>
        <taxon>Candidatus Limenecus</taxon>
    </lineage>
</organism>
<dbReference type="EMBL" id="DVOD01000055">
    <property type="protein sequence ID" value="HIU92965.1"/>
    <property type="molecule type" value="Genomic_DNA"/>
</dbReference>
<proteinExistence type="predicted"/>
<feature type="transmembrane region" description="Helical" evidence="1">
    <location>
        <begin position="203"/>
        <end position="232"/>
    </location>
</feature>
<dbReference type="Proteomes" id="UP000886748">
    <property type="component" value="Unassembled WGS sequence"/>
</dbReference>
<feature type="transmembrane region" description="Helical" evidence="1">
    <location>
        <begin position="244"/>
        <end position="264"/>
    </location>
</feature>
<keyword evidence="1" id="KW-0472">Membrane</keyword>
<reference evidence="2" key="2">
    <citation type="journal article" date="2021" name="PeerJ">
        <title>Extensive microbial diversity within the chicken gut microbiome revealed by metagenomics and culture.</title>
        <authorList>
            <person name="Gilroy R."/>
            <person name="Ravi A."/>
            <person name="Getino M."/>
            <person name="Pursley I."/>
            <person name="Horton D.L."/>
            <person name="Alikhan N.F."/>
            <person name="Baker D."/>
            <person name="Gharbi K."/>
            <person name="Hall N."/>
            <person name="Watson M."/>
            <person name="Adriaenssens E.M."/>
            <person name="Foster-Nyarko E."/>
            <person name="Jarju S."/>
            <person name="Secka A."/>
            <person name="Antonio M."/>
            <person name="Oren A."/>
            <person name="Chaudhuri R.R."/>
            <person name="La Ragione R."/>
            <person name="Hildebrand F."/>
            <person name="Pallen M.J."/>
        </authorList>
    </citation>
    <scope>NUCLEOTIDE SEQUENCE</scope>
    <source>
        <strain evidence="2">CHK154-7741</strain>
    </source>
</reference>
<feature type="transmembrane region" description="Helical" evidence="1">
    <location>
        <begin position="270"/>
        <end position="287"/>
    </location>
</feature>
<feature type="transmembrane region" description="Helical" evidence="1">
    <location>
        <begin position="299"/>
        <end position="320"/>
    </location>
</feature>
<keyword evidence="1" id="KW-1133">Transmembrane helix</keyword>
<evidence type="ECO:0000313" key="2">
    <source>
        <dbReference type="EMBL" id="HIU92965.1"/>
    </source>
</evidence>
<feature type="transmembrane region" description="Helical" evidence="1">
    <location>
        <begin position="122"/>
        <end position="152"/>
    </location>
</feature>
<feature type="transmembrane region" description="Helical" evidence="1">
    <location>
        <begin position="49"/>
        <end position="71"/>
    </location>
</feature>
<feature type="transmembrane region" description="Helical" evidence="1">
    <location>
        <begin position="164"/>
        <end position="183"/>
    </location>
</feature>